<evidence type="ECO:0000259" key="1">
    <source>
        <dbReference type="Pfam" id="PF13480"/>
    </source>
</evidence>
<protein>
    <recommendedName>
        <fullName evidence="1">BioF2-like acetyltransferase domain-containing protein</fullName>
    </recommendedName>
</protein>
<organism evidence="2 3">
    <name type="scientific">Anaerosolibacter carboniphilus</name>
    <dbReference type="NCBI Taxonomy" id="1417629"/>
    <lineage>
        <taxon>Bacteria</taxon>
        <taxon>Bacillati</taxon>
        <taxon>Bacillota</taxon>
        <taxon>Clostridia</taxon>
        <taxon>Peptostreptococcales</taxon>
        <taxon>Thermotaleaceae</taxon>
        <taxon>Anaerosolibacter</taxon>
    </lineage>
</organism>
<keyword evidence="3" id="KW-1185">Reference proteome</keyword>
<proteinExistence type="predicted"/>
<reference evidence="2 3" key="1">
    <citation type="submission" date="2020-08" db="EMBL/GenBank/DDBJ databases">
        <title>Genomic Encyclopedia of Type Strains, Phase IV (KMG-IV): sequencing the most valuable type-strain genomes for metagenomic binning, comparative biology and taxonomic classification.</title>
        <authorList>
            <person name="Goeker M."/>
        </authorList>
    </citation>
    <scope>NUCLEOTIDE SEQUENCE [LARGE SCALE GENOMIC DNA]</scope>
    <source>
        <strain evidence="2 3">DSM 103526</strain>
    </source>
</reference>
<evidence type="ECO:0000313" key="3">
    <source>
        <dbReference type="Proteomes" id="UP000579281"/>
    </source>
</evidence>
<dbReference type="InterPro" id="IPR038740">
    <property type="entry name" value="BioF2-like_GNAT_dom"/>
</dbReference>
<dbReference type="RefSeq" id="WP_184307583.1">
    <property type="nucleotide sequence ID" value="NZ_JACHEN010000001.1"/>
</dbReference>
<accession>A0A841KLN5</accession>
<gene>
    <name evidence="2" type="ORF">HNQ80_000385</name>
</gene>
<dbReference type="InterPro" id="IPR016181">
    <property type="entry name" value="Acyl_CoA_acyltransferase"/>
</dbReference>
<feature type="domain" description="BioF2-like acetyltransferase" evidence="1">
    <location>
        <begin position="198"/>
        <end position="323"/>
    </location>
</feature>
<comment type="caution">
    <text evidence="2">The sequence shown here is derived from an EMBL/GenBank/DDBJ whole genome shotgun (WGS) entry which is preliminary data.</text>
</comment>
<evidence type="ECO:0000313" key="2">
    <source>
        <dbReference type="EMBL" id="MBB6214316.1"/>
    </source>
</evidence>
<dbReference type="EMBL" id="JACHEN010000001">
    <property type="protein sequence ID" value="MBB6214316.1"/>
    <property type="molecule type" value="Genomic_DNA"/>
</dbReference>
<dbReference type="Pfam" id="PF13480">
    <property type="entry name" value="Acetyltransf_6"/>
    <property type="match status" value="1"/>
</dbReference>
<sequence>MDLKVELFDESNIDQIKWPRGYDGEYARNYLIPLIKEGTDRYINNIKTKLMILSIDNILLPITINESEYDNSYVCSPYTHYVSYSIEELKELKEPKLESGFRFVLNILGSLLKAGKVNKTIHVNNWLVSTNLYATMTKEQVQEVTGFLSRRFPGYTIVFRSLNQFTNSSIFDSFGDLGFEMIASRRAYIFDPHKELNSKARHILKKDRKVLEDSDYVWVDAGGISSDDIDRLLSLYNQLYLDKYSYLNPQFSREFIKLALNSKILELFALKDSEEIKGTIGFFHRNGVMTTPFFGYDLKVSKEAGLYRILSLKLMEEARSRNLILHQSSGAGEFKKCRGGVPVVEYSAVYIKQLPLFRKAVWKMLSIITNKIAMPIIIEKGL</sequence>
<dbReference type="AlphaFoldDB" id="A0A841KLN5"/>
<name>A0A841KLN5_9FIRM</name>
<dbReference type="SUPFAM" id="SSF55729">
    <property type="entry name" value="Acyl-CoA N-acyltransferases (Nat)"/>
    <property type="match status" value="1"/>
</dbReference>
<dbReference type="Proteomes" id="UP000579281">
    <property type="component" value="Unassembled WGS sequence"/>
</dbReference>